<dbReference type="AlphaFoldDB" id="A0A0E9TLU5"/>
<accession>A0A0E9TLU5</accession>
<name>A0A0E9TLU5_ANGAN</name>
<protein>
    <submittedName>
        <fullName evidence="1">Uncharacterized protein</fullName>
    </submittedName>
</protein>
<proteinExistence type="predicted"/>
<reference evidence="1" key="2">
    <citation type="journal article" date="2015" name="Fish Shellfish Immunol.">
        <title>Early steps in the European eel (Anguilla anguilla)-Vibrio vulnificus interaction in the gills: Role of the RtxA13 toxin.</title>
        <authorList>
            <person name="Callol A."/>
            <person name="Pajuelo D."/>
            <person name="Ebbesson L."/>
            <person name="Teles M."/>
            <person name="MacKenzie S."/>
            <person name="Amaro C."/>
        </authorList>
    </citation>
    <scope>NUCLEOTIDE SEQUENCE</scope>
</reference>
<evidence type="ECO:0000313" key="1">
    <source>
        <dbReference type="EMBL" id="JAH54664.1"/>
    </source>
</evidence>
<dbReference type="EMBL" id="GBXM01053913">
    <property type="protein sequence ID" value="JAH54664.1"/>
    <property type="molecule type" value="Transcribed_RNA"/>
</dbReference>
<reference evidence="1" key="1">
    <citation type="submission" date="2014-11" db="EMBL/GenBank/DDBJ databases">
        <authorList>
            <person name="Amaro Gonzalez C."/>
        </authorList>
    </citation>
    <scope>NUCLEOTIDE SEQUENCE</scope>
</reference>
<sequence length="37" mass="4209">MQTLGTTRCCDDHSNIEATSGPMLRFHRVTFKHCNSI</sequence>
<organism evidence="1">
    <name type="scientific">Anguilla anguilla</name>
    <name type="common">European freshwater eel</name>
    <name type="synonym">Muraena anguilla</name>
    <dbReference type="NCBI Taxonomy" id="7936"/>
    <lineage>
        <taxon>Eukaryota</taxon>
        <taxon>Metazoa</taxon>
        <taxon>Chordata</taxon>
        <taxon>Craniata</taxon>
        <taxon>Vertebrata</taxon>
        <taxon>Euteleostomi</taxon>
        <taxon>Actinopterygii</taxon>
        <taxon>Neopterygii</taxon>
        <taxon>Teleostei</taxon>
        <taxon>Anguilliformes</taxon>
        <taxon>Anguillidae</taxon>
        <taxon>Anguilla</taxon>
    </lineage>
</organism>